<dbReference type="Pfam" id="PF00550">
    <property type="entry name" value="PP-binding"/>
    <property type="match status" value="1"/>
</dbReference>
<dbReference type="InterPro" id="IPR009081">
    <property type="entry name" value="PP-bd_ACP"/>
</dbReference>
<dbReference type="PANTHER" id="PTHR45527">
    <property type="entry name" value="NONRIBOSOMAL PEPTIDE SYNTHETASE"/>
    <property type="match status" value="1"/>
</dbReference>
<feature type="non-terminal residue" evidence="5">
    <location>
        <position position="1549"/>
    </location>
</feature>
<dbReference type="InterPro" id="IPR042099">
    <property type="entry name" value="ANL_N_sf"/>
</dbReference>
<comment type="cofactor">
    <cofactor evidence="1">
        <name>pantetheine 4'-phosphate</name>
        <dbReference type="ChEBI" id="CHEBI:47942"/>
    </cofactor>
</comment>
<dbReference type="SUPFAM" id="SSF47336">
    <property type="entry name" value="ACP-like"/>
    <property type="match status" value="1"/>
</dbReference>
<evidence type="ECO:0000313" key="5">
    <source>
        <dbReference type="EMBL" id="RBL91043.1"/>
    </source>
</evidence>
<dbReference type="Proteomes" id="UP000253410">
    <property type="component" value="Unassembled WGS sequence"/>
</dbReference>
<evidence type="ECO:0000256" key="2">
    <source>
        <dbReference type="ARBA" id="ARBA00022450"/>
    </source>
</evidence>
<sequence length="1549" mass="170884">MTGAQFQVSGQQSLDLMTHCPEQPAVITAAFTISGNYTQETLVAAIAAVVDRHDILRTCFEYRAGVQIPLQTVYPPQGRENRCFSAGIPDLTAPWSIKVHPQATGDWQVIIQASPLILDTCSIGMFYREVHAVLTDQPWEVSTEELLQFGDYTNWEAELIAEGHPEATEFWRRITPVGDRVNSLLQPPRASAGRMVSQVTLPHLPLETQAAACDVPVKALLVAIFARSLARYTAGETLQVSYLENGRHYEELQYTMGPLSRLYPVYFPGDETNDMAAWAADAAAQLTQATGWNDYYYTSVNPLLAHPPLQFIVEYADISDDPGNLEVSMTDAFKGTFLCRVFKRKNTWELTLVHPAGMPLAAWLFDDLQNRLQYPALPGRQAGTKDLEAIAAYNDTTVSYSGPDTVPGLLLQSFRDYAGHIAVKGRQSLTYAALEEKVQRMAASLSATYGVGRGTVVGVLLQDDEQVAATLLGILFTGAAYVPLDSSNPAERLAHIIHESGCRTIITDEETAAAWKDTAIAPLLVTTSALEAAAAAFPSLPPLSAPAPEDTAYLIFTSGTTGKPKGCQVSHANLYNYISWANSYYFQDCAGHFPLLTSLTFDLTVTAIFTPLTKGATLHCLDKKRDITEQLLWCFDPSNEITCIKLTPTHISLLAAVTLTDSNIRCAIVGGEALHLSQVALLRSIAPGIRIYNEYGPTEATVGCIVKEITAADEQVTIGRPIANMRAAVLDADGNVLPVGVYGELYLAGNSVAIGYWQQPDLTAQKFVMLTTPTAERYYRTGDIVRLLPEGDMEFAGRIDDQVKIRGIRIELGEIRAHLLQFPGVEEVVVVVKKDVQEEQYITAYYIAGSPIPVQDWKVFLQSRVPDYMLPAFFVAIPQIPVTANGKLDVALLPDPFTVVSAIRQPYVAPDSPTAITIARIWEEILKQENIGLDDNFYEMGGHSLLAMRAVSAIRRELKADIVIKDLLVGPTIRALAALTDRLGSSAVLPEVVAVTPRPAQIPLSYAQERLWFIDQLRGSTHYHMPSVFRLKGRLQVSLLEQAFRVVVDRHESLRTVFKTIAGVPYQEVLPAGGWQLHFTADLPADLSAAIATEIDLPFDLSADHMLRARLFRLSEVEHVLVLVRHHIASDGWSASLMLQEFCEVYEAATQGREAALPALSLQYADYAIWQRSHLIGDFLEQQLGYWERQLKGLTPLQLPTDLPRPAVQSIRGDRLNFKVGKELSSQLQLLAQQENVTPFMLLLAVFKVLLYRYSGQTDICVGTTVAHRPQQELEPLIGFFVNTLVLRTDFSDNPSFQSLLAQVSETTLAAYAHIAVSFEKVVDRVEKERDKSRSSLFQVLFVMNNNEAAVVHELEDITIAPVSAEHEVAKFDLTFFVEETEEGFVISANYCTDLFLEETIERMKNHYLQLLTAIVEDHTIPVGHLPLLLPEETAALLSEAGHPAFESTGATTVTALFAEQVELRPDNIVLCAGNVQLSYRELDEKATRLAHYLQQTYAIKANDLVGILMENSTWSVIAILGILKAGGAYVPIDPSLPGDRQGYIISDT</sequence>
<dbReference type="Gene3D" id="3.30.559.10">
    <property type="entry name" value="Chloramphenicol acetyltransferase-like domain"/>
    <property type="match status" value="2"/>
</dbReference>
<dbReference type="GO" id="GO:0031177">
    <property type="term" value="F:phosphopantetheine binding"/>
    <property type="evidence" value="ECO:0007669"/>
    <property type="project" value="TreeGrafter"/>
</dbReference>
<proteinExistence type="predicted"/>
<dbReference type="GO" id="GO:0072330">
    <property type="term" value="P:monocarboxylic acid biosynthetic process"/>
    <property type="evidence" value="ECO:0007669"/>
    <property type="project" value="UniProtKB-ARBA"/>
</dbReference>
<gene>
    <name evidence="5" type="ORF">DF182_00005</name>
</gene>
<dbReference type="Gene3D" id="1.10.1200.10">
    <property type="entry name" value="ACP-like"/>
    <property type="match status" value="1"/>
</dbReference>
<reference evidence="5 6" key="1">
    <citation type="submission" date="2018-05" db="EMBL/GenBank/DDBJ databases">
        <title>Chitinophaga sp. K3CV102501T nov., isolated from isolated from a monsoon evergreen broad-leaved forest soil.</title>
        <authorList>
            <person name="Lv Y."/>
        </authorList>
    </citation>
    <scope>NUCLEOTIDE SEQUENCE [LARGE SCALE GENOMIC DNA]</scope>
    <source>
        <strain evidence="5 6">GDMCC 1.1325</strain>
    </source>
</reference>
<dbReference type="InterPro" id="IPR045851">
    <property type="entry name" value="AMP-bd_C_sf"/>
</dbReference>
<protein>
    <recommendedName>
        <fullName evidence="4">Carrier domain-containing protein</fullName>
    </recommendedName>
</protein>
<evidence type="ECO:0000313" key="6">
    <source>
        <dbReference type="Proteomes" id="UP000253410"/>
    </source>
</evidence>
<dbReference type="GO" id="GO:0043041">
    <property type="term" value="P:amino acid activation for nonribosomal peptide biosynthetic process"/>
    <property type="evidence" value="ECO:0007669"/>
    <property type="project" value="TreeGrafter"/>
</dbReference>
<dbReference type="PROSITE" id="PS00012">
    <property type="entry name" value="PHOSPHOPANTETHEINE"/>
    <property type="match status" value="1"/>
</dbReference>
<dbReference type="Gene3D" id="3.30.300.30">
    <property type="match status" value="1"/>
</dbReference>
<dbReference type="InterPro" id="IPR023213">
    <property type="entry name" value="CAT-like_dom_sf"/>
</dbReference>
<evidence type="ECO:0000256" key="3">
    <source>
        <dbReference type="ARBA" id="ARBA00022553"/>
    </source>
</evidence>
<dbReference type="GO" id="GO:0005737">
    <property type="term" value="C:cytoplasm"/>
    <property type="evidence" value="ECO:0007669"/>
    <property type="project" value="TreeGrafter"/>
</dbReference>
<dbReference type="InterPro" id="IPR000873">
    <property type="entry name" value="AMP-dep_synth/lig_dom"/>
</dbReference>
<dbReference type="InterPro" id="IPR006162">
    <property type="entry name" value="Ppantetheine_attach_site"/>
</dbReference>
<dbReference type="InterPro" id="IPR020845">
    <property type="entry name" value="AMP-binding_CS"/>
</dbReference>
<keyword evidence="2" id="KW-0596">Phosphopantetheine</keyword>
<dbReference type="Gene3D" id="3.30.559.30">
    <property type="entry name" value="Nonribosomal peptide synthetase, condensation domain"/>
    <property type="match status" value="2"/>
</dbReference>
<evidence type="ECO:0000256" key="1">
    <source>
        <dbReference type="ARBA" id="ARBA00001957"/>
    </source>
</evidence>
<dbReference type="PANTHER" id="PTHR45527:SF1">
    <property type="entry name" value="FATTY ACID SYNTHASE"/>
    <property type="match status" value="1"/>
</dbReference>
<name>A0A365XXI8_9BACT</name>
<dbReference type="Pfam" id="PF00501">
    <property type="entry name" value="AMP-binding"/>
    <property type="match status" value="2"/>
</dbReference>
<dbReference type="Pfam" id="PF00668">
    <property type="entry name" value="Condensation"/>
    <property type="match status" value="1"/>
</dbReference>
<dbReference type="EMBL" id="QFFJ01000001">
    <property type="protein sequence ID" value="RBL91043.1"/>
    <property type="molecule type" value="Genomic_DNA"/>
</dbReference>
<dbReference type="PROSITE" id="PS00455">
    <property type="entry name" value="AMP_BINDING"/>
    <property type="match status" value="1"/>
</dbReference>
<dbReference type="SUPFAM" id="SSF56801">
    <property type="entry name" value="Acetyl-CoA synthetase-like"/>
    <property type="match status" value="2"/>
</dbReference>
<dbReference type="PROSITE" id="PS50075">
    <property type="entry name" value="CARRIER"/>
    <property type="match status" value="1"/>
</dbReference>
<accession>A0A365XXI8</accession>
<dbReference type="RefSeq" id="WP_113613642.1">
    <property type="nucleotide sequence ID" value="NZ_QFFJ01000001.1"/>
</dbReference>
<dbReference type="InterPro" id="IPR010071">
    <property type="entry name" value="AA_adenyl_dom"/>
</dbReference>
<dbReference type="InterPro" id="IPR036736">
    <property type="entry name" value="ACP-like_sf"/>
</dbReference>
<keyword evidence="3" id="KW-0597">Phosphoprotein</keyword>
<keyword evidence="6" id="KW-1185">Reference proteome</keyword>
<dbReference type="FunFam" id="1.10.1200.10:FF:000016">
    <property type="entry name" value="Non-ribosomal peptide synthase"/>
    <property type="match status" value="1"/>
</dbReference>
<comment type="caution">
    <text evidence="5">The sequence shown here is derived from an EMBL/GenBank/DDBJ whole genome shotgun (WGS) entry which is preliminary data.</text>
</comment>
<dbReference type="Gene3D" id="3.40.50.980">
    <property type="match status" value="2"/>
</dbReference>
<dbReference type="Gene3D" id="2.30.38.10">
    <property type="entry name" value="Luciferase, Domain 3"/>
    <property type="match status" value="1"/>
</dbReference>
<feature type="domain" description="Carrier" evidence="4">
    <location>
        <begin position="909"/>
        <end position="984"/>
    </location>
</feature>
<dbReference type="NCBIfam" id="TIGR01733">
    <property type="entry name" value="AA-adenyl-dom"/>
    <property type="match status" value="1"/>
</dbReference>
<organism evidence="5 6">
    <name type="scientific">Chitinophaga flava</name>
    <dbReference type="NCBI Taxonomy" id="2259036"/>
    <lineage>
        <taxon>Bacteria</taxon>
        <taxon>Pseudomonadati</taxon>
        <taxon>Bacteroidota</taxon>
        <taxon>Chitinophagia</taxon>
        <taxon>Chitinophagales</taxon>
        <taxon>Chitinophagaceae</taxon>
        <taxon>Chitinophaga</taxon>
    </lineage>
</organism>
<dbReference type="InterPro" id="IPR001242">
    <property type="entry name" value="Condensation_dom"/>
</dbReference>
<dbReference type="CDD" id="cd19531">
    <property type="entry name" value="LCL_NRPS-like"/>
    <property type="match status" value="1"/>
</dbReference>
<dbReference type="Gene3D" id="3.40.50.12780">
    <property type="entry name" value="N-terminal domain of ligase-like"/>
    <property type="match status" value="1"/>
</dbReference>
<dbReference type="GO" id="GO:0003824">
    <property type="term" value="F:catalytic activity"/>
    <property type="evidence" value="ECO:0007669"/>
    <property type="project" value="InterPro"/>
</dbReference>
<dbReference type="GO" id="GO:0044550">
    <property type="term" value="P:secondary metabolite biosynthetic process"/>
    <property type="evidence" value="ECO:0007669"/>
    <property type="project" value="TreeGrafter"/>
</dbReference>
<dbReference type="SUPFAM" id="SSF52777">
    <property type="entry name" value="CoA-dependent acyltransferases"/>
    <property type="match status" value="4"/>
</dbReference>
<evidence type="ECO:0000259" key="4">
    <source>
        <dbReference type="PROSITE" id="PS50075"/>
    </source>
</evidence>
<dbReference type="OrthoDB" id="599826at2"/>
<dbReference type="CDD" id="cd05930">
    <property type="entry name" value="A_NRPS"/>
    <property type="match status" value="1"/>
</dbReference>